<name>A0A5N5SPA4_9CRUS</name>
<proteinExistence type="predicted"/>
<dbReference type="OrthoDB" id="10022853at2759"/>
<gene>
    <name evidence="1" type="ORF">Anas_07100</name>
</gene>
<evidence type="ECO:0000313" key="1">
    <source>
        <dbReference type="EMBL" id="KAB7495548.1"/>
    </source>
</evidence>
<dbReference type="PROSITE" id="PS51450">
    <property type="entry name" value="LRR"/>
    <property type="match status" value="1"/>
</dbReference>
<dbReference type="AlphaFoldDB" id="A0A5N5SPA4"/>
<sequence length="131" mass="15013">MYLIRKAVGIRNTNRLFWEFKIRMENESNFHSIQRKTKSNKTYYVKKLINKEIFLIHILGQAKKLSLNLNENQLPGIIPRVFPDSLEDVSLEGNFLTLVPSAVSSLSNLKTLNLGDNKITAIHEANCKEIA</sequence>
<dbReference type="SUPFAM" id="SSF52075">
    <property type="entry name" value="Outer arm dynein light chain 1"/>
    <property type="match status" value="1"/>
</dbReference>
<evidence type="ECO:0000313" key="2">
    <source>
        <dbReference type="Proteomes" id="UP000326759"/>
    </source>
</evidence>
<dbReference type="Pfam" id="PF00560">
    <property type="entry name" value="LRR_1"/>
    <property type="match status" value="1"/>
</dbReference>
<accession>A0A5N5SPA4</accession>
<organism evidence="1 2">
    <name type="scientific">Armadillidium nasatum</name>
    <dbReference type="NCBI Taxonomy" id="96803"/>
    <lineage>
        <taxon>Eukaryota</taxon>
        <taxon>Metazoa</taxon>
        <taxon>Ecdysozoa</taxon>
        <taxon>Arthropoda</taxon>
        <taxon>Crustacea</taxon>
        <taxon>Multicrustacea</taxon>
        <taxon>Malacostraca</taxon>
        <taxon>Eumalacostraca</taxon>
        <taxon>Peracarida</taxon>
        <taxon>Isopoda</taxon>
        <taxon>Oniscidea</taxon>
        <taxon>Crinocheta</taxon>
        <taxon>Armadillidiidae</taxon>
        <taxon>Armadillidium</taxon>
    </lineage>
</organism>
<dbReference type="Gene3D" id="3.80.10.10">
    <property type="entry name" value="Ribonuclease Inhibitor"/>
    <property type="match status" value="1"/>
</dbReference>
<dbReference type="InterPro" id="IPR032675">
    <property type="entry name" value="LRR_dom_sf"/>
</dbReference>
<protein>
    <submittedName>
        <fullName evidence="1">Uncharacterized protein</fullName>
    </submittedName>
</protein>
<reference evidence="1 2" key="1">
    <citation type="journal article" date="2019" name="PLoS Biol.">
        <title>Sex chromosomes control vertical transmission of feminizing Wolbachia symbionts in an isopod.</title>
        <authorList>
            <person name="Becking T."/>
            <person name="Chebbi M.A."/>
            <person name="Giraud I."/>
            <person name="Moumen B."/>
            <person name="Laverre T."/>
            <person name="Caubet Y."/>
            <person name="Peccoud J."/>
            <person name="Gilbert C."/>
            <person name="Cordaux R."/>
        </authorList>
    </citation>
    <scope>NUCLEOTIDE SEQUENCE [LARGE SCALE GENOMIC DNA]</scope>
    <source>
        <strain evidence="1">ANa2</strain>
        <tissue evidence="1">Whole body excluding digestive tract and cuticle</tissue>
    </source>
</reference>
<dbReference type="EMBL" id="SEYY01022439">
    <property type="protein sequence ID" value="KAB7495548.1"/>
    <property type="molecule type" value="Genomic_DNA"/>
</dbReference>
<keyword evidence="2" id="KW-1185">Reference proteome</keyword>
<comment type="caution">
    <text evidence="1">The sequence shown here is derived from an EMBL/GenBank/DDBJ whole genome shotgun (WGS) entry which is preliminary data.</text>
</comment>
<dbReference type="Proteomes" id="UP000326759">
    <property type="component" value="Unassembled WGS sequence"/>
</dbReference>
<dbReference type="InterPro" id="IPR001611">
    <property type="entry name" value="Leu-rich_rpt"/>
</dbReference>